<gene>
    <name evidence="1" type="ORF">PVBG_05200</name>
</gene>
<dbReference type="Proteomes" id="UP000053327">
    <property type="component" value="Unassembled WGS sequence"/>
</dbReference>
<evidence type="ECO:0000313" key="1">
    <source>
        <dbReference type="EMBL" id="KMZ83230.1"/>
    </source>
</evidence>
<sequence length="636" mass="74261">MTDIEKWKTKYSFLKDLWASYEKFDRTVKGDANLSTYETVCRMFLNRLNDYKIEHSNFCKKLLRNLGHYSDKPKSHSFTLDSCNNLNYWIYNSMKKHDIPEKIIDEVFEEYSNMLKGSNNTISGCSYHSYDKSYEDPMIAIMLNIFNTYIGDVKNALMNKALSTSIPGHNFVCDCVKIYKNMKFKYCSDKNPKDEKHQKTCDKFNEFNYAYTSYLFGQSDLIEEIPSLYNIDEEYSNMCGKYEETTVKAMVPVFSSSDGDNEGTADETSSPMTVDVETRNNPISSTVSTSLGAVAGASSFTPGGNWIRSGIGGNRRRINSNLYEDGPNELLFEGFEGRDMSSYNTRYNEAILKALPAFKIYDKFNNTGNTSKYNGSCETVSPNIREFKNLCTKFLHNIKNLPDYNHDRGNHNMYSKYLYYWIFDEINKISIANPNKINPSDVNRFLIIGNTWYSDLYHAPFIKEFNFDFEELKEQKYLYDYFKNFNALNEITCPHSKSRAYYKYVDFINKLYTKKIQENQCCIGDRFCDHYFDCDNKYNPKYLFYKLKCGPQEDTLRWKKSHLTSPRNAHLKDTRINFVEHSDERTNSLSEYMKPPYMNNLNRESGVTPHEYSQFDTNAIGYREGNGNDNEHHATL</sequence>
<accession>A0A0J9SJN3</accession>
<name>A0A0J9SJN3_PLAV1</name>
<dbReference type="AlphaFoldDB" id="A0A0J9SJN3"/>
<organism evidence="1 2">
    <name type="scientific">Plasmodium vivax (strain Brazil I)</name>
    <dbReference type="NCBI Taxonomy" id="1033975"/>
    <lineage>
        <taxon>Eukaryota</taxon>
        <taxon>Sar</taxon>
        <taxon>Alveolata</taxon>
        <taxon>Apicomplexa</taxon>
        <taxon>Aconoidasida</taxon>
        <taxon>Haemosporida</taxon>
        <taxon>Plasmodiidae</taxon>
        <taxon>Plasmodium</taxon>
        <taxon>Plasmodium (Plasmodium)</taxon>
    </lineage>
</organism>
<dbReference type="EMBL" id="KQ234946">
    <property type="protein sequence ID" value="KMZ83230.1"/>
    <property type="molecule type" value="Genomic_DNA"/>
</dbReference>
<dbReference type="InterPro" id="IPR008780">
    <property type="entry name" value="Plasmodium_Vir"/>
</dbReference>
<proteinExistence type="predicted"/>
<dbReference type="Pfam" id="PF05795">
    <property type="entry name" value="Plasmodium_Vir"/>
    <property type="match status" value="2"/>
</dbReference>
<evidence type="ECO:0000313" key="2">
    <source>
        <dbReference type="Proteomes" id="UP000053327"/>
    </source>
</evidence>
<protein>
    <submittedName>
        <fullName evidence="1">Uncharacterized protein</fullName>
    </submittedName>
</protein>
<reference evidence="1 2" key="1">
    <citation type="submission" date="2011-08" db="EMBL/GenBank/DDBJ databases">
        <title>The Genome Sequence of Plasmodium vivax Brazil I.</title>
        <authorList>
            <consortium name="The Broad Institute Genome Sequencing Platform"/>
            <consortium name="The Broad Institute Genome Sequencing Center for Infectious Disease"/>
            <person name="Neafsey D."/>
            <person name="Carlton J."/>
            <person name="Barnwell J."/>
            <person name="Collins W."/>
            <person name="Escalante A."/>
            <person name="Mullikin J."/>
            <person name="Saul A."/>
            <person name="Guigo R."/>
            <person name="Camara F."/>
            <person name="Young S.K."/>
            <person name="Zeng Q."/>
            <person name="Gargeya S."/>
            <person name="Fitzgerald M."/>
            <person name="Haas B."/>
            <person name="Abouelleil A."/>
            <person name="Alvarado L."/>
            <person name="Arachchi H.M."/>
            <person name="Berlin A."/>
            <person name="Brown A."/>
            <person name="Chapman S.B."/>
            <person name="Chen Z."/>
            <person name="Dunbar C."/>
            <person name="Freedman E."/>
            <person name="Gearin G."/>
            <person name="Gellesch M."/>
            <person name="Goldberg J."/>
            <person name="Griggs A."/>
            <person name="Gujja S."/>
            <person name="Heiman D."/>
            <person name="Howarth C."/>
            <person name="Larson L."/>
            <person name="Lui A."/>
            <person name="MacDonald P.J.P."/>
            <person name="Montmayeur A."/>
            <person name="Murphy C."/>
            <person name="Neiman D."/>
            <person name="Pearson M."/>
            <person name="Priest M."/>
            <person name="Roberts A."/>
            <person name="Saif S."/>
            <person name="Shea T."/>
            <person name="Shenoy N."/>
            <person name="Sisk P."/>
            <person name="Stolte C."/>
            <person name="Sykes S."/>
            <person name="Wortman J."/>
            <person name="Nusbaum C."/>
            <person name="Birren B."/>
        </authorList>
    </citation>
    <scope>NUCLEOTIDE SEQUENCE [LARGE SCALE GENOMIC DNA]</scope>
    <source>
        <strain evidence="1 2">Brazil I</strain>
    </source>
</reference>